<sequence length="295" mass="31813">MTTDPFDLSLLPAPGVIEDLKYDSILSRQRSKFMEVWEAVRAANPGALLPAYDVELLETDPAMIGNEAETYRETVLRARINDAVRANLLAFATGSDLDHLGAFYDQFRMAGEGDDRFASRVILAIQGRSTGGTEPRYRLVALSADTSVADVIVYTKGRSPLIHVAVYSTAPDGVASPALLAKVNAALQAPGVRMVNDTIVVASAVRKVVDIEADYWLLPEASADTATVAEDNLRTSWLAVRSLGRDLTAAWWTSKLMVSGMHKVAPISPLSDVVANPSEAISIGTVTLHNRGRAY</sequence>
<dbReference type="EMBL" id="JBEPLJ010000002">
    <property type="protein sequence ID" value="MET3584563.1"/>
    <property type="molecule type" value="Genomic_DNA"/>
</dbReference>
<dbReference type="InterPro" id="IPR014507">
    <property type="entry name" value="Baseplate_assembly_J_pred"/>
</dbReference>
<accession>A0ABV2H1Z7</accession>
<protein>
    <submittedName>
        <fullName evidence="1">Phage-related baseplate assembly protein</fullName>
    </submittedName>
</protein>
<gene>
    <name evidence="1" type="ORF">ABID21_000658</name>
</gene>
<reference evidence="1 2" key="1">
    <citation type="submission" date="2024-06" db="EMBL/GenBank/DDBJ databases">
        <title>Genomic Encyclopedia of Type Strains, Phase IV (KMG-IV): sequencing the most valuable type-strain genomes for metagenomic binning, comparative biology and taxonomic classification.</title>
        <authorList>
            <person name="Goeker M."/>
        </authorList>
    </citation>
    <scope>NUCLEOTIDE SEQUENCE [LARGE SCALE GENOMIC DNA]</scope>
    <source>
        <strain evidence="1 2">DSM 105042</strain>
    </source>
</reference>
<dbReference type="RefSeq" id="WP_247242559.1">
    <property type="nucleotide sequence ID" value="NZ_JALJRA010000002.1"/>
</dbReference>
<dbReference type="PIRSF" id="PIRSF020481">
    <property type="entry name" value="BAP"/>
    <property type="match status" value="1"/>
</dbReference>
<evidence type="ECO:0000313" key="2">
    <source>
        <dbReference type="Proteomes" id="UP001549031"/>
    </source>
</evidence>
<name>A0ABV2H1Z7_9HYPH</name>
<comment type="caution">
    <text evidence="1">The sequence shown here is derived from an EMBL/GenBank/DDBJ whole genome shotgun (WGS) entry which is preliminary data.</text>
</comment>
<dbReference type="Proteomes" id="UP001549031">
    <property type="component" value="Unassembled WGS sequence"/>
</dbReference>
<organism evidence="1 2">
    <name type="scientific">Pseudorhizobium tarimense</name>
    <dbReference type="NCBI Taxonomy" id="1079109"/>
    <lineage>
        <taxon>Bacteria</taxon>
        <taxon>Pseudomonadati</taxon>
        <taxon>Pseudomonadota</taxon>
        <taxon>Alphaproteobacteria</taxon>
        <taxon>Hyphomicrobiales</taxon>
        <taxon>Rhizobiaceae</taxon>
        <taxon>Rhizobium/Agrobacterium group</taxon>
        <taxon>Pseudorhizobium</taxon>
    </lineage>
</organism>
<evidence type="ECO:0000313" key="1">
    <source>
        <dbReference type="EMBL" id="MET3584563.1"/>
    </source>
</evidence>
<proteinExistence type="predicted"/>
<keyword evidence="2" id="KW-1185">Reference proteome</keyword>